<gene>
    <name evidence="1" type="ORF">UFOPK1509_00404</name>
</gene>
<proteinExistence type="predicted"/>
<sequence length="58" mass="6762">MEFFQINGQWDAWCDEVGLAGYGDVDLSKVRENVFDAVKFSLNRDDIEFTEEIIEVEE</sequence>
<accession>A0A6J6CM16</accession>
<dbReference type="AlphaFoldDB" id="A0A6J6CM16"/>
<dbReference type="EMBL" id="CAEZSY010000042">
    <property type="protein sequence ID" value="CAB4552387.1"/>
    <property type="molecule type" value="Genomic_DNA"/>
</dbReference>
<reference evidence="1" key="1">
    <citation type="submission" date="2020-05" db="EMBL/GenBank/DDBJ databases">
        <authorList>
            <person name="Chiriac C."/>
            <person name="Salcher M."/>
            <person name="Ghai R."/>
            <person name="Kavagutti S V."/>
        </authorList>
    </citation>
    <scope>NUCLEOTIDE SEQUENCE</scope>
</reference>
<evidence type="ECO:0000313" key="1">
    <source>
        <dbReference type="EMBL" id="CAB4552387.1"/>
    </source>
</evidence>
<name>A0A6J6CM16_9ZZZZ</name>
<organism evidence="1">
    <name type="scientific">freshwater metagenome</name>
    <dbReference type="NCBI Taxonomy" id="449393"/>
    <lineage>
        <taxon>unclassified sequences</taxon>
        <taxon>metagenomes</taxon>
        <taxon>ecological metagenomes</taxon>
    </lineage>
</organism>
<protein>
    <submittedName>
        <fullName evidence="1">Unannotated protein</fullName>
    </submittedName>
</protein>